<keyword evidence="1 6" id="KW-0645">Protease</keyword>
<dbReference type="HOGENOM" id="CLU_029002_1_0_1"/>
<organism evidence="8 9">
    <name type="scientific">Endocarpon pusillum (strain Z07020 / HMAS-L-300199)</name>
    <name type="common">Lichen-forming fungus</name>
    <dbReference type="NCBI Taxonomy" id="1263415"/>
    <lineage>
        <taxon>Eukaryota</taxon>
        <taxon>Fungi</taxon>
        <taxon>Dikarya</taxon>
        <taxon>Ascomycota</taxon>
        <taxon>Pezizomycotina</taxon>
        <taxon>Eurotiomycetes</taxon>
        <taxon>Chaetothyriomycetidae</taxon>
        <taxon>Verrucariales</taxon>
        <taxon>Verrucariaceae</taxon>
        <taxon>Endocarpon</taxon>
    </lineage>
</organism>
<keyword evidence="2" id="KW-0479">Metal-binding</keyword>
<dbReference type="Pfam" id="PF01435">
    <property type="entry name" value="Peptidase_M48"/>
    <property type="match status" value="1"/>
</dbReference>
<dbReference type="OMA" id="RFNCYSE"/>
<dbReference type="GO" id="GO:0034982">
    <property type="term" value="P:mitochondrial protein processing"/>
    <property type="evidence" value="ECO:0007669"/>
    <property type="project" value="TreeGrafter"/>
</dbReference>
<comment type="cofactor">
    <cofactor evidence="6">
        <name>Zn(2+)</name>
        <dbReference type="ChEBI" id="CHEBI:29105"/>
    </cofactor>
    <text evidence="6">Binds 1 zinc ion per subunit.</text>
</comment>
<evidence type="ECO:0000256" key="6">
    <source>
        <dbReference type="RuleBase" id="RU003983"/>
    </source>
</evidence>
<evidence type="ECO:0000256" key="5">
    <source>
        <dbReference type="ARBA" id="ARBA00023049"/>
    </source>
</evidence>
<evidence type="ECO:0000256" key="1">
    <source>
        <dbReference type="ARBA" id="ARBA00022670"/>
    </source>
</evidence>
<keyword evidence="4 6" id="KW-0862">Zinc</keyword>
<reference evidence="9" key="1">
    <citation type="journal article" date="2014" name="BMC Genomics">
        <title>Genome characteristics reveal the impact of lichenization on lichen-forming fungus Endocarpon pusillum Hedwig (Verrucariales, Ascomycota).</title>
        <authorList>
            <person name="Wang Y.-Y."/>
            <person name="Liu B."/>
            <person name="Zhang X.-Y."/>
            <person name="Zhou Q.-M."/>
            <person name="Zhang T."/>
            <person name="Li H."/>
            <person name="Yu Y.-F."/>
            <person name="Zhang X.-L."/>
            <person name="Hao X.-Y."/>
            <person name="Wang M."/>
            <person name="Wang L."/>
            <person name="Wei J.-C."/>
        </authorList>
    </citation>
    <scope>NUCLEOTIDE SEQUENCE [LARGE SCALE GENOMIC DNA]</scope>
    <source>
        <strain evidence="9">Z07020 / HMAS-L-300199</strain>
    </source>
</reference>
<keyword evidence="3 6" id="KW-0378">Hydrolase</keyword>
<evidence type="ECO:0000313" key="9">
    <source>
        <dbReference type="Proteomes" id="UP000019373"/>
    </source>
</evidence>
<evidence type="ECO:0000256" key="3">
    <source>
        <dbReference type="ARBA" id="ARBA00022801"/>
    </source>
</evidence>
<feature type="domain" description="Peptidase M48" evidence="7">
    <location>
        <begin position="136"/>
        <end position="310"/>
    </location>
</feature>
<name>U1GRX1_ENDPU</name>
<gene>
    <name evidence="8" type="ORF">EPUS_07807</name>
</gene>
<evidence type="ECO:0000259" key="7">
    <source>
        <dbReference type="Pfam" id="PF01435"/>
    </source>
</evidence>
<evidence type="ECO:0000313" key="8">
    <source>
        <dbReference type="EMBL" id="ERF75118.1"/>
    </source>
</evidence>
<accession>U1GRX1</accession>
<dbReference type="CDD" id="cd07331">
    <property type="entry name" value="M48C_Oma1_like"/>
    <property type="match status" value="1"/>
</dbReference>
<dbReference type="OrthoDB" id="7464992at2759"/>
<dbReference type="InterPro" id="IPR001915">
    <property type="entry name" value="Peptidase_M48"/>
</dbReference>
<dbReference type="PANTHER" id="PTHR22726:SF1">
    <property type="entry name" value="METALLOENDOPEPTIDASE OMA1, MITOCHONDRIAL"/>
    <property type="match status" value="1"/>
</dbReference>
<proteinExistence type="inferred from homology"/>
<dbReference type="GO" id="GO:0004222">
    <property type="term" value="F:metalloendopeptidase activity"/>
    <property type="evidence" value="ECO:0007669"/>
    <property type="project" value="InterPro"/>
</dbReference>
<dbReference type="GO" id="GO:0005743">
    <property type="term" value="C:mitochondrial inner membrane"/>
    <property type="evidence" value="ECO:0007669"/>
    <property type="project" value="TreeGrafter"/>
</dbReference>
<dbReference type="GO" id="GO:0046872">
    <property type="term" value="F:metal ion binding"/>
    <property type="evidence" value="ECO:0007669"/>
    <property type="project" value="UniProtKB-KW"/>
</dbReference>
<dbReference type="InterPro" id="IPR051156">
    <property type="entry name" value="Mito/Outer_Membr_Metalloprot"/>
</dbReference>
<dbReference type="Proteomes" id="UP000019373">
    <property type="component" value="Unassembled WGS sequence"/>
</dbReference>
<evidence type="ECO:0000256" key="2">
    <source>
        <dbReference type="ARBA" id="ARBA00022723"/>
    </source>
</evidence>
<dbReference type="RefSeq" id="XP_007787551.1">
    <property type="nucleotide sequence ID" value="XM_007789361.1"/>
</dbReference>
<dbReference type="AlphaFoldDB" id="U1GRX1"/>
<comment type="similarity">
    <text evidence="6">Belongs to the peptidase M48 family.</text>
</comment>
<protein>
    <recommendedName>
        <fullName evidence="7">Peptidase M48 domain-containing protein</fullName>
    </recommendedName>
</protein>
<evidence type="ECO:0000256" key="4">
    <source>
        <dbReference type="ARBA" id="ARBA00022833"/>
    </source>
</evidence>
<dbReference type="PANTHER" id="PTHR22726">
    <property type="entry name" value="METALLOENDOPEPTIDASE OMA1"/>
    <property type="match status" value="1"/>
</dbReference>
<dbReference type="GO" id="GO:0006515">
    <property type="term" value="P:protein quality control for misfolded or incompletely synthesized proteins"/>
    <property type="evidence" value="ECO:0007669"/>
    <property type="project" value="TreeGrafter"/>
</dbReference>
<dbReference type="Gene3D" id="3.30.2010.10">
    <property type="entry name" value="Metalloproteases ('zincins'), catalytic domain"/>
    <property type="match status" value="1"/>
</dbReference>
<sequence>MAARLARSGFWCHLPNYPRPIPRQPSPIQTLRLNRFASYQRFPGRGPQQTQYRTRFRPINRVQYVWNNYRRQIATVGVGSGVVYVYNLEPVPITGRRRFNILSAKTEKSIMEGGYPLLLEELKGKILPAEHPYTRMVANVVERLLPAVKELAGDEWRVHVINDPKQMNAFVMPGGKVFVFTGLLPICEDEDGLAVVLGHEIAHNVAHHAAERLSRSIFTWPFIAAASIILDVSGGTVQFITDLIFSLPNSRTHEAEADHIGLLMMAQSCYNPEAAIPFWERMKEAQKGAPPQFLSTHPSDYSRIKAITEWLPEAKDKYQESGCGLTGGYARKFSQAFGKQGVMGRKQPVIFQPARSPQQEDDDLW</sequence>
<keyword evidence="9" id="KW-1185">Reference proteome</keyword>
<dbReference type="eggNOG" id="KOG2661">
    <property type="taxonomic scope" value="Eukaryota"/>
</dbReference>
<keyword evidence="5 6" id="KW-0482">Metalloprotease</keyword>
<dbReference type="GeneID" id="19242687"/>
<dbReference type="EMBL" id="KE720819">
    <property type="protein sequence ID" value="ERF75118.1"/>
    <property type="molecule type" value="Genomic_DNA"/>
</dbReference>